<evidence type="ECO:0000313" key="1">
    <source>
        <dbReference type="EMBL" id="KAI5064190.1"/>
    </source>
</evidence>
<dbReference type="EMBL" id="JABFUD020000020">
    <property type="protein sequence ID" value="KAI5064190.1"/>
    <property type="molecule type" value="Genomic_DNA"/>
</dbReference>
<name>A0A9D4UA74_ADICA</name>
<reference evidence="1" key="1">
    <citation type="submission" date="2021-01" db="EMBL/GenBank/DDBJ databases">
        <title>Adiantum capillus-veneris genome.</title>
        <authorList>
            <person name="Fang Y."/>
            <person name="Liao Q."/>
        </authorList>
    </citation>
    <scope>NUCLEOTIDE SEQUENCE</scope>
    <source>
        <strain evidence="1">H3</strain>
        <tissue evidence="1">Leaf</tissue>
    </source>
</reference>
<organism evidence="1 2">
    <name type="scientific">Adiantum capillus-veneris</name>
    <name type="common">Maidenhair fern</name>
    <dbReference type="NCBI Taxonomy" id="13818"/>
    <lineage>
        <taxon>Eukaryota</taxon>
        <taxon>Viridiplantae</taxon>
        <taxon>Streptophyta</taxon>
        <taxon>Embryophyta</taxon>
        <taxon>Tracheophyta</taxon>
        <taxon>Polypodiopsida</taxon>
        <taxon>Polypodiidae</taxon>
        <taxon>Polypodiales</taxon>
        <taxon>Pteridineae</taxon>
        <taxon>Pteridaceae</taxon>
        <taxon>Vittarioideae</taxon>
        <taxon>Adiantum</taxon>
    </lineage>
</organism>
<protein>
    <submittedName>
        <fullName evidence="1">Uncharacterized protein</fullName>
    </submittedName>
</protein>
<accession>A0A9D4UA74</accession>
<comment type="caution">
    <text evidence="1">The sequence shown here is derived from an EMBL/GenBank/DDBJ whole genome shotgun (WGS) entry which is preliminary data.</text>
</comment>
<gene>
    <name evidence="1" type="ORF">GOP47_0020860</name>
</gene>
<evidence type="ECO:0000313" key="2">
    <source>
        <dbReference type="Proteomes" id="UP000886520"/>
    </source>
</evidence>
<dbReference type="Proteomes" id="UP000886520">
    <property type="component" value="Chromosome 20"/>
</dbReference>
<keyword evidence="2" id="KW-1185">Reference proteome</keyword>
<proteinExistence type="predicted"/>
<sequence>MSMFLRELEKCTTCLRRSLLAPPPPLEATLQLVVARKRKSFGGGSIAQFEDFNFAKKQVSTFWPRKATAARNPAYPSLSASFRASQPLNVSI</sequence>
<dbReference type="AlphaFoldDB" id="A0A9D4UA74"/>